<dbReference type="KEGG" id="bte:BTH_I2573"/>
<name>Q2SVF9_BURTA</name>
<keyword evidence="2" id="KW-0812">Transmembrane</keyword>
<dbReference type="GO" id="GO:0005886">
    <property type="term" value="C:plasma membrane"/>
    <property type="evidence" value="ECO:0007669"/>
    <property type="project" value="TreeGrafter"/>
</dbReference>
<feature type="transmembrane region" description="Helical" evidence="2">
    <location>
        <begin position="56"/>
        <end position="78"/>
    </location>
</feature>
<dbReference type="HOGENOM" id="CLU_053514_2_0_4"/>
<dbReference type="CDD" id="cd06259">
    <property type="entry name" value="YdcF-like"/>
    <property type="match status" value="1"/>
</dbReference>
<dbReference type="Proteomes" id="UP000001930">
    <property type="component" value="Chromosome I"/>
</dbReference>
<dbReference type="InterPro" id="IPR014729">
    <property type="entry name" value="Rossmann-like_a/b/a_fold"/>
</dbReference>
<dbReference type="EMBL" id="CP000086">
    <property type="protein sequence ID" value="ABC38086.1"/>
    <property type="molecule type" value="Genomic_DNA"/>
</dbReference>
<keyword evidence="2" id="KW-1133">Transmembrane helix</keyword>
<feature type="transmembrane region" description="Helical" evidence="2">
    <location>
        <begin position="85"/>
        <end position="105"/>
    </location>
</feature>
<dbReference type="Pfam" id="PF02698">
    <property type="entry name" value="DUF218"/>
    <property type="match status" value="1"/>
</dbReference>
<evidence type="ECO:0000313" key="4">
    <source>
        <dbReference type="EMBL" id="ABC38086.1"/>
    </source>
</evidence>
<evidence type="ECO:0000256" key="2">
    <source>
        <dbReference type="SAM" id="Phobius"/>
    </source>
</evidence>
<accession>Q2SVF9</accession>
<feature type="compositionally biased region" description="Low complexity" evidence="1">
    <location>
        <begin position="7"/>
        <end position="19"/>
    </location>
</feature>
<feature type="region of interest" description="Disordered" evidence="1">
    <location>
        <begin position="1"/>
        <end position="24"/>
    </location>
</feature>
<feature type="domain" description="DUF218" evidence="3">
    <location>
        <begin position="128"/>
        <end position="288"/>
    </location>
</feature>
<dbReference type="PANTHER" id="PTHR30336:SF4">
    <property type="entry name" value="ENVELOPE BIOGENESIS FACTOR ELYC"/>
    <property type="match status" value="1"/>
</dbReference>
<keyword evidence="5" id="KW-1185">Reference proteome</keyword>
<dbReference type="GO" id="GO:0000270">
    <property type="term" value="P:peptidoglycan metabolic process"/>
    <property type="evidence" value="ECO:0007669"/>
    <property type="project" value="TreeGrafter"/>
</dbReference>
<organism evidence="4 5">
    <name type="scientific">Burkholderia thailandensis (strain ATCC 700388 / DSM 13276 / CCUG 48851 / CIP 106301 / E264)</name>
    <dbReference type="NCBI Taxonomy" id="271848"/>
    <lineage>
        <taxon>Bacteria</taxon>
        <taxon>Pseudomonadati</taxon>
        <taxon>Pseudomonadota</taxon>
        <taxon>Betaproteobacteria</taxon>
        <taxon>Burkholderiales</taxon>
        <taxon>Burkholderiaceae</taxon>
        <taxon>Burkholderia</taxon>
        <taxon>pseudomallei group</taxon>
    </lineage>
</organism>
<dbReference type="PANTHER" id="PTHR30336">
    <property type="entry name" value="INNER MEMBRANE PROTEIN, PROBABLE PERMEASE"/>
    <property type="match status" value="1"/>
</dbReference>
<sequence>MRRHCKAAQPSGSPPAGAATQLKRGPYNPSTPSDLFPGASLSSHGDRSLTAPTKSYLTPIKLILFNSFGLLFVVFLLCRKRRGAFAILAAGIALLWLIASGWLAAPLVALAQAGVQPVTHPMMTGNTAIVMLGAGIKRRDGVAAPPHDALARIDKTAELYSACQRTAKRCTVVVSGGDPQVRGITEADTYAPYLLARGVANADLIRESSSHTTYENARFTAPILRAQHYDDLILVTSSYQMKRALLDFRRFGIVPQPVYANRRDARLGWLPRAVNLVNAELALHEIIGVAQFHVYRRLGWF</sequence>
<dbReference type="InterPro" id="IPR003848">
    <property type="entry name" value="DUF218"/>
</dbReference>
<dbReference type="GO" id="GO:0043164">
    <property type="term" value="P:Gram-negative-bacterium-type cell wall biogenesis"/>
    <property type="evidence" value="ECO:0007669"/>
    <property type="project" value="TreeGrafter"/>
</dbReference>
<keyword evidence="2" id="KW-0472">Membrane</keyword>
<protein>
    <submittedName>
        <fullName evidence="4">Uncharacterized ACR, COG1434 family</fullName>
    </submittedName>
</protein>
<dbReference type="AlphaFoldDB" id="Q2SVF9"/>
<reference evidence="4 5" key="1">
    <citation type="journal article" date="2005" name="BMC Genomics">
        <title>Bacterial genome adaptation to niches: divergence of the potential virulence genes in three Burkholderia species of different survival strategies.</title>
        <authorList>
            <person name="Kim H.S."/>
            <person name="Schell M.A."/>
            <person name="Yu Y."/>
            <person name="Ulrich R.L."/>
            <person name="Sarria S.H."/>
            <person name="Nierman W.C."/>
            <person name="DeShazer D."/>
        </authorList>
    </citation>
    <scope>NUCLEOTIDE SEQUENCE [LARGE SCALE GENOMIC DNA]</scope>
    <source>
        <strain evidence="5">ATCC 700388 / DSM 13276 / CCUG 48851 / CIP 106301 / E264</strain>
    </source>
</reference>
<proteinExistence type="predicted"/>
<evidence type="ECO:0000256" key="1">
    <source>
        <dbReference type="SAM" id="MobiDB-lite"/>
    </source>
</evidence>
<evidence type="ECO:0000259" key="3">
    <source>
        <dbReference type="Pfam" id="PF02698"/>
    </source>
</evidence>
<gene>
    <name evidence="4" type="ordered locus">BTH_I2573</name>
</gene>
<evidence type="ECO:0000313" key="5">
    <source>
        <dbReference type="Proteomes" id="UP000001930"/>
    </source>
</evidence>
<dbReference type="InterPro" id="IPR051599">
    <property type="entry name" value="Cell_Envelope_Assoc"/>
</dbReference>
<dbReference type="Gene3D" id="3.40.50.620">
    <property type="entry name" value="HUPs"/>
    <property type="match status" value="1"/>
</dbReference>